<keyword evidence="3" id="KW-0158">Chromosome</keyword>
<proteinExistence type="inferred from homology"/>
<reference evidence="10 11" key="1">
    <citation type="journal article" date="2016" name="DNA Res.">
        <title>Genome sequence of Aspergillus luchuensis NBRC 4314.</title>
        <authorList>
            <person name="Yamada O."/>
            <person name="Machida M."/>
            <person name="Hosoyama A."/>
            <person name="Goto M."/>
            <person name="Takahashi T."/>
            <person name="Futagami T."/>
            <person name="Yamagata Y."/>
            <person name="Takeuchi M."/>
            <person name="Kobayashi T."/>
            <person name="Koike H."/>
            <person name="Abe K."/>
            <person name="Asai K."/>
            <person name="Arita M."/>
            <person name="Fujita N."/>
            <person name="Fukuda K."/>
            <person name="Higa K."/>
            <person name="Horikawa H."/>
            <person name="Ishikawa T."/>
            <person name="Jinno K."/>
            <person name="Kato Y."/>
            <person name="Kirimura K."/>
            <person name="Mizutani O."/>
            <person name="Nakasone K."/>
            <person name="Sano M."/>
            <person name="Shiraishi Y."/>
            <person name="Tsukahara M."/>
            <person name="Gomi K."/>
        </authorList>
    </citation>
    <scope>NUCLEOTIDE SEQUENCE [LARGE SCALE GENOMIC DNA]</scope>
    <source>
        <strain evidence="10 11">RIB 2604</strain>
    </source>
</reference>
<evidence type="ECO:0000313" key="10">
    <source>
        <dbReference type="EMBL" id="GAT23478.1"/>
    </source>
</evidence>
<organism evidence="10 11">
    <name type="scientific">Aspergillus kawachii</name>
    <name type="common">White koji mold</name>
    <name type="synonym">Aspergillus awamori var. kawachi</name>
    <dbReference type="NCBI Taxonomy" id="1069201"/>
    <lineage>
        <taxon>Eukaryota</taxon>
        <taxon>Fungi</taxon>
        <taxon>Dikarya</taxon>
        <taxon>Ascomycota</taxon>
        <taxon>Pezizomycotina</taxon>
        <taxon>Eurotiomycetes</taxon>
        <taxon>Eurotiomycetidae</taxon>
        <taxon>Eurotiales</taxon>
        <taxon>Aspergillaceae</taxon>
        <taxon>Aspergillus</taxon>
        <taxon>Aspergillus subgen. Circumdati</taxon>
    </lineage>
</organism>
<dbReference type="VEuPathDB" id="FungiDB:ASPFODRAFT_58248"/>
<feature type="domain" description="Centromere protein H C-terminal" evidence="9">
    <location>
        <begin position="107"/>
        <end position="329"/>
    </location>
</feature>
<dbReference type="GO" id="GO:0000776">
    <property type="term" value="C:kinetochore"/>
    <property type="evidence" value="ECO:0007669"/>
    <property type="project" value="UniProtKB-KW"/>
</dbReference>
<dbReference type="GO" id="GO:0051382">
    <property type="term" value="P:kinetochore assembly"/>
    <property type="evidence" value="ECO:0007669"/>
    <property type="project" value="InterPro"/>
</dbReference>
<dbReference type="GO" id="GO:0007052">
    <property type="term" value="P:mitotic spindle organization"/>
    <property type="evidence" value="ECO:0007669"/>
    <property type="project" value="TreeGrafter"/>
</dbReference>
<accession>A0A146FC80</accession>
<evidence type="ECO:0000256" key="3">
    <source>
        <dbReference type="ARBA" id="ARBA00022454"/>
    </source>
</evidence>
<dbReference type="PANTHER" id="PTHR48122:SF1">
    <property type="entry name" value="CENTROMERE PROTEIN H"/>
    <property type="match status" value="1"/>
</dbReference>
<keyword evidence="8" id="KW-0175">Coiled coil</keyword>
<feature type="coiled-coil region" evidence="8">
    <location>
        <begin position="240"/>
        <end position="297"/>
    </location>
</feature>
<dbReference type="InterPro" id="IPR008426">
    <property type="entry name" value="CENP-H_C"/>
</dbReference>
<dbReference type="AlphaFoldDB" id="A0A146FC80"/>
<reference evidence="11" key="2">
    <citation type="submission" date="2016-02" db="EMBL/GenBank/DDBJ databases">
        <title>Genome sequencing of Aspergillus luchuensis NBRC 4314.</title>
        <authorList>
            <person name="Yamada O."/>
        </authorList>
    </citation>
    <scope>NUCLEOTIDE SEQUENCE [LARGE SCALE GENOMIC DNA]</scope>
    <source>
        <strain evidence="11">RIB 2604</strain>
    </source>
</reference>
<keyword evidence="4" id="KW-0995">Kinetochore</keyword>
<dbReference type="GO" id="GO:0043515">
    <property type="term" value="F:kinetochore binding"/>
    <property type="evidence" value="ECO:0007669"/>
    <property type="project" value="TreeGrafter"/>
</dbReference>
<evidence type="ECO:0000256" key="1">
    <source>
        <dbReference type="ARBA" id="ARBA00004123"/>
    </source>
</evidence>
<evidence type="ECO:0000256" key="4">
    <source>
        <dbReference type="ARBA" id="ARBA00022838"/>
    </source>
</evidence>
<evidence type="ECO:0000313" key="11">
    <source>
        <dbReference type="Proteomes" id="UP000075230"/>
    </source>
</evidence>
<evidence type="ECO:0000259" key="9">
    <source>
        <dbReference type="Pfam" id="PF05837"/>
    </source>
</evidence>
<evidence type="ECO:0000256" key="7">
    <source>
        <dbReference type="ARBA" id="ARBA00025735"/>
    </source>
</evidence>
<name>A0A146FC80_ASPKA</name>
<dbReference type="EMBL" id="BCWF01000017">
    <property type="protein sequence ID" value="GAT23478.1"/>
    <property type="molecule type" value="Genomic_DNA"/>
</dbReference>
<dbReference type="PANTHER" id="PTHR48122">
    <property type="entry name" value="CENTROMERE PROTEIN H"/>
    <property type="match status" value="1"/>
</dbReference>
<evidence type="ECO:0000256" key="2">
    <source>
        <dbReference type="ARBA" id="ARBA00004629"/>
    </source>
</evidence>
<comment type="subcellular location">
    <subcellularLocation>
        <location evidence="2">Chromosome</location>
        <location evidence="2">Centromere</location>
        <location evidence="2">Kinetochore</location>
    </subcellularLocation>
    <subcellularLocation>
        <location evidence="1">Nucleus</location>
    </subcellularLocation>
</comment>
<dbReference type="Proteomes" id="UP000075230">
    <property type="component" value="Unassembled WGS sequence"/>
</dbReference>
<evidence type="ECO:0000256" key="5">
    <source>
        <dbReference type="ARBA" id="ARBA00023242"/>
    </source>
</evidence>
<keyword evidence="6" id="KW-0137">Centromere</keyword>
<dbReference type="GO" id="GO:0005634">
    <property type="term" value="C:nucleus"/>
    <property type="evidence" value="ECO:0007669"/>
    <property type="project" value="UniProtKB-SubCell"/>
</dbReference>
<keyword evidence="5" id="KW-0539">Nucleus</keyword>
<sequence length="332" mass="37429">MLTGPKSFPGLGCVWSVWCLISRRNRPPHPGIPTALPLKVGNQQSMIHSCWAFPITRSFPRLATRSRSMTSEKVRPLPHLNPGEVSLLDLATDDPRDTVTLSDKEALILQLYRQIQEQQLEKALLEQGRCPCCWSNKLLSLFDLELIFMPDTDTDLLSGDNAEQQLAVAERELLEARATYTVRRKAVGTVLMTDPILKAVHLKASTPAEQALLRLINRRDMLSLAHENLNTAHSATLRRLASLEVENSQIHRQNQELVRELLALTEDDESWRENLEDAELKAQLDQLDADRRKSKAKWETMKNIASGMVVGSGVNWAEDERLTALVLDESDD</sequence>
<dbReference type="Pfam" id="PF05837">
    <property type="entry name" value="CENP-H"/>
    <property type="match status" value="1"/>
</dbReference>
<evidence type="ECO:0000256" key="8">
    <source>
        <dbReference type="SAM" id="Coils"/>
    </source>
</evidence>
<evidence type="ECO:0000256" key="6">
    <source>
        <dbReference type="ARBA" id="ARBA00023328"/>
    </source>
</evidence>
<comment type="caution">
    <text evidence="10">The sequence shown here is derived from an EMBL/GenBank/DDBJ whole genome shotgun (WGS) entry which is preliminary data.</text>
</comment>
<comment type="similarity">
    <text evidence="7">Belongs to the CENP-H/MCM16 family.</text>
</comment>
<dbReference type="GO" id="GO:0007059">
    <property type="term" value="P:chromosome segregation"/>
    <property type="evidence" value="ECO:0007669"/>
    <property type="project" value="TreeGrafter"/>
</dbReference>
<gene>
    <name evidence="10" type="ORF">RIB2604_01706170</name>
</gene>
<dbReference type="InterPro" id="IPR040034">
    <property type="entry name" value="CENP-H"/>
</dbReference>
<protein>
    <recommendedName>
        <fullName evidence="9">Centromere protein H C-terminal domain-containing protein</fullName>
    </recommendedName>
</protein>